<organism evidence="2 3">
    <name type="scientific">Pseudomonas linyingensis</name>
    <dbReference type="NCBI Taxonomy" id="915471"/>
    <lineage>
        <taxon>Bacteria</taxon>
        <taxon>Pseudomonadati</taxon>
        <taxon>Pseudomonadota</taxon>
        <taxon>Gammaproteobacteria</taxon>
        <taxon>Pseudomonadales</taxon>
        <taxon>Pseudomonadaceae</taxon>
        <taxon>Pseudomonas</taxon>
    </lineage>
</organism>
<gene>
    <name evidence="2" type="ORF">SAMN05216201_106120</name>
</gene>
<feature type="transmembrane region" description="Helical" evidence="1">
    <location>
        <begin position="123"/>
        <end position="139"/>
    </location>
</feature>
<proteinExistence type="predicted"/>
<feature type="transmembrane region" description="Helical" evidence="1">
    <location>
        <begin position="159"/>
        <end position="177"/>
    </location>
</feature>
<feature type="transmembrane region" description="Helical" evidence="1">
    <location>
        <begin position="256"/>
        <end position="274"/>
    </location>
</feature>
<accession>A0A1H6XEL0</accession>
<dbReference type="EMBL" id="FNZE01000006">
    <property type="protein sequence ID" value="SEJ25934.1"/>
    <property type="molecule type" value="Genomic_DNA"/>
</dbReference>
<evidence type="ECO:0008006" key="4">
    <source>
        <dbReference type="Google" id="ProtNLM"/>
    </source>
</evidence>
<feature type="transmembrane region" description="Helical" evidence="1">
    <location>
        <begin position="344"/>
        <end position="362"/>
    </location>
</feature>
<name>A0A1H6XEL0_9PSED</name>
<feature type="transmembrane region" description="Helical" evidence="1">
    <location>
        <begin position="89"/>
        <end position="111"/>
    </location>
</feature>
<dbReference type="RefSeq" id="WP_139214650.1">
    <property type="nucleotide sequence ID" value="NZ_FNZE01000006.1"/>
</dbReference>
<feature type="transmembrane region" description="Helical" evidence="1">
    <location>
        <begin position="12"/>
        <end position="31"/>
    </location>
</feature>
<protein>
    <recommendedName>
        <fullName evidence="4">O-antigen ligase like membrane protein</fullName>
    </recommendedName>
</protein>
<dbReference type="AlphaFoldDB" id="A0A1H6XEL0"/>
<sequence length="398" mass="43061">MLTINKPRTTLLFFVVCCFANIAAALLIHFIGPSASVAIALKDIALFSIIALSLVAFRVNHKDIIYISLIAAYAAVFLIISANNETPPIAALSGLRQIITVFLIISLGALLSSKTKTTQENTIKHILAVGVIIASIGVIERFTHLWSPFIREYFELKNIGVLSIGYPFVLIEPLPVFNEFNGVTGFLRASSTFLDPVNFGHAMVFWFFLSSIMGLKRLKYLFLLSVIISFSKAAIFQLILIALYRSRISFALKISLCLAATVIGLTFIATHAGFDSHFRGLVNSIGSLSVFGKGLGEAGNVSAMYATNDSGIGDSFIGALIGQVGIAGTLIWSILLAYQLKQALTINSTIPLILITQVALGFLSENSFNFLSIMPAAFFCGYIARSKTPIQALNMPSN</sequence>
<feature type="transmembrane region" description="Helical" evidence="1">
    <location>
        <begin position="37"/>
        <end position="57"/>
    </location>
</feature>
<dbReference type="Proteomes" id="UP000242930">
    <property type="component" value="Unassembled WGS sequence"/>
</dbReference>
<feature type="transmembrane region" description="Helical" evidence="1">
    <location>
        <begin position="368"/>
        <end position="385"/>
    </location>
</feature>
<evidence type="ECO:0000313" key="3">
    <source>
        <dbReference type="Proteomes" id="UP000242930"/>
    </source>
</evidence>
<keyword evidence="1" id="KW-0812">Transmembrane</keyword>
<keyword evidence="1" id="KW-1133">Transmembrane helix</keyword>
<evidence type="ECO:0000256" key="1">
    <source>
        <dbReference type="SAM" id="Phobius"/>
    </source>
</evidence>
<keyword evidence="3" id="KW-1185">Reference proteome</keyword>
<keyword evidence="1" id="KW-0472">Membrane</keyword>
<dbReference type="STRING" id="915471.SAMN05216201_106120"/>
<reference evidence="3" key="1">
    <citation type="submission" date="2016-10" db="EMBL/GenBank/DDBJ databases">
        <authorList>
            <person name="Varghese N."/>
            <person name="Submissions S."/>
        </authorList>
    </citation>
    <scope>NUCLEOTIDE SEQUENCE [LARGE SCALE GENOMIC DNA]</scope>
    <source>
        <strain evidence="3">LMG 25967</strain>
    </source>
</reference>
<dbReference type="OrthoDB" id="1419419at2"/>
<feature type="transmembrane region" description="Helical" evidence="1">
    <location>
        <begin position="316"/>
        <end position="337"/>
    </location>
</feature>
<feature type="transmembrane region" description="Helical" evidence="1">
    <location>
        <begin position="221"/>
        <end position="244"/>
    </location>
</feature>
<feature type="transmembrane region" description="Helical" evidence="1">
    <location>
        <begin position="64"/>
        <end position="83"/>
    </location>
</feature>
<evidence type="ECO:0000313" key="2">
    <source>
        <dbReference type="EMBL" id="SEJ25934.1"/>
    </source>
</evidence>